<evidence type="ECO:0000256" key="1">
    <source>
        <dbReference type="SAM" id="MobiDB-lite"/>
    </source>
</evidence>
<evidence type="ECO:0000313" key="3">
    <source>
        <dbReference type="Proteomes" id="UP000436088"/>
    </source>
</evidence>
<reference evidence="2" key="1">
    <citation type="submission" date="2019-09" db="EMBL/GenBank/DDBJ databases">
        <title>Draft genome information of white flower Hibiscus syriacus.</title>
        <authorList>
            <person name="Kim Y.-M."/>
        </authorList>
    </citation>
    <scope>NUCLEOTIDE SEQUENCE [LARGE SCALE GENOMIC DNA]</scope>
    <source>
        <strain evidence="2">YM2019G1</strain>
    </source>
</reference>
<keyword evidence="3" id="KW-1185">Reference proteome</keyword>
<comment type="caution">
    <text evidence="2">The sequence shown here is derived from an EMBL/GenBank/DDBJ whole genome shotgun (WGS) entry which is preliminary data.</text>
</comment>
<feature type="region of interest" description="Disordered" evidence="1">
    <location>
        <begin position="1"/>
        <end position="61"/>
    </location>
</feature>
<name>A0A6A3CWS8_HIBSY</name>
<proteinExistence type="predicted"/>
<sequence length="241" mass="26157">MDGTGKSEERGVTGRTVDWGEREKRQGTPRKKQLAEEEDRVRLEEKGATADWATPSSTTSLAGPMTFPLASTLTLQPRLLLLCVHQHSMATLGSSLNYGFPPEMGMVDLREFVVVTPASFSHHHTQDPIVANDQFNGTNAPTPGFGVIPLLTATRSLAPQSVEDLNIEQQWSGDGGGMGGWSGVRAQLSTWVPARRRERQIMAAGAAAAGLSGSTAGPKKLRLTITGYHYFSYINFKRYSP</sequence>
<dbReference type="AlphaFoldDB" id="A0A6A3CWS8"/>
<accession>A0A6A3CWS8</accession>
<protein>
    <submittedName>
        <fullName evidence="2">Uncharacterized protein</fullName>
    </submittedName>
</protein>
<evidence type="ECO:0000313" key="2">
    <source>
        <dbReference type="EMBL" id="KAE8731609.1"/>
    </source>
</evidence>
<dbReference type="Proteomes" id="UP000436088">
    <property type="component" value="Unassembled WGS sequence"/>
</dbReference>
<organism evidence="2 3">
    <name type="scientific">Hibiscus syriacus</name>
    <name type="common">Rose of Sharon</name>
    <dbReference type="NCBI Taxonomy" id="106335"/>
    <lineage>
        <taxon>Eukaryota</taxon>
        <taxon>Viridiplantae</taxon>
        <taxon>Streptophyta</taxon>
        <taxon>Embryophyta</taxon>
        <taxon>Tracheophyta</taxon>
        <taxon>Spermatophyta</taxon>
        <taxon>Magnoliopsida</taxon>
        <taxon>eudicotyledons</taxon>
        <taxon>Gunneridae</taxon>
        <taxon>Pentapetalae</taxon>
        <taxon>rosids</taxon>
        <taxon>malvids</taxon>
        <taxon>Malvales</taxon>
        <taxon>Malvaceae</taxon>
        <taxon>Malvoideae</taxon>
        <taxon>Hibiscus</taxon>
    </lineage>
</organism>
<feature type="compositionally biased region" description="Basic and acidic residues" evidence="1">
    <location>
        <begin position="33"/>
        <end position="48"/>
    </location>
</feature>
<gene>
    <name evidence="2" type="ORF">F3Y22_tig00002793pilonHSYRG00094</name>
</gene>
<feature type="compositionally biased region" description="Basic and acidic residues" evidence="1">
    <location>
        <begin position="1"/>
        <end position="26"/>
    </location>
</feature>
<dbReference type="EMBL" id="VEPZ02000193">
    <property type="protein sequence ID" value="KAE8731609.1"/>
    <property type="molecule type" value="Genomic_DNA"/>
</dbReference>